<dbReference type="InterPro" id="IPR051030">
    <property type="entry name" value="Vitamin_B12-ABC_binding"/>
</dbReference>
<gene>
    <name evidence="2" type="ORF">AVDCRST_MAG38-2588</name>
</gene>
<dbReference type="Gene3D" id="3.40.50.1980">
    <property type="entry name" value="Nitrogenase molybdenum iron protein domain"/>
    <property type="match status" value="2"/>
</dbReference>
<dbReference type="InterPro" id="IPR002491">
    <property type="entry name" value="ABC_transptr_periplasmic_BD"/>
</dbReference>
<proteinExistence type="predicted"/>
<sequence length="296" mass="32056">MRIVSLVPAATEMLFALGMGDDVVAVSHECDFPPQATELPRLTSSILPEGLEPGELDRAVRALSEEGRPLYELDEHRLRTLAPDVVVTQGVCTVCAVSLEQVEALARDMDPEPAVVSLEPTTLGEMLGDLRTIAQATDAKDAAVDLVQALADRIDRVRLAVRGAPEVRVAAVEWLDPVYVAGHWTPQLIEYAGGHDVLGMPGQPSETSSWEELAAMRPEVVVVMPCGYDLERAHEEAEAFGDELAEIGARRVVAVDASAHFSRPGPRLIDGLELMAHVLHPDRVPDSPVPFLEVYL</sequence>
<dbReference type="SUPFAM" id="SSF53807">
    <property type="entry name" value="Helical backbone' metal receptor"/>
    <property type="match status" value="1"/>
</dbReference>
<dbReference type="PANTHER" id="PTHR42860:SF1">
    <property type="entry name" value="VITAMIN B12-BINDING PROTEIN"/>
    <property type="match status" value="1"/>
</dbReference>
<feature type="domain" description="Fe/B12 periplasmic-binding" evidence="1">
    <location>
        <begin position="2"/>
        <end position="283"/>
    </location>
</feature>
<evidence type="ECO:0000313" key="2">
    <source>
        <dbReference type="EMBL" id="CAA9490381.1"/>
    </source>
</evidence>
<dbReference type="EMBL" id="CADCVJ010000216">
    <property type="protein sequence ID" value="CAA9490381.1"/>
    <property type="molecule type" value="Genomic_DNA"/>
</dbReference>
<dbReference type="Pfam" id="PF01497">
    <property type="entry name" value="Peripla_BP_2"/>
    <property type="match status" value="1"/>
</dbReference>
<name>A0A6J4SEK1_9ACTN</name>
<dbReference type="AlphaFoldDB" id="A0A6J4SEK1"/>
<dbReference type="PROSITE" id="PS50983">
    <property type="entry name" value="FE_B12_PBP"/>
    <property type="match status" value="1"/>
</dbReference>
<organism evidence="2">
    <name type="scientific">uncultured Solirubrobacteraceae bacterium</name>
    <dbReference type="NCBI Taxonomy" id="1162706"/>
    <lineage>
        <taxon>Bacteria</taxon>
        <taxon>Bacillati</taxon>
        <taxon>Actinomycetota</taxon>
        <taxon>Thermoleophilia</taxon>
        <taxon>Solirubrobacterales</taxon>
        <taxon>Solirubrobacteraceae</taxon>
        <taxon>environmental samples</taxon>
    </lineage>
</organism>
<protein>
    <recommendedName>
        <fullName evidence="1">Fe/B12 periplasmic-binding domain-containing protein</fullName>
    </recommendedName>
</protein>
<accession>A0A6J4SEK1</accession>
<dbReference type="CDD" id="cd01144">
    <property type="entry name" value="BtuF"/>
    <property type="match status" value="1"/>
</dbReference>
<reference evidence="2" key="1">
    <citation type="submission" date="2020-02" db="EMBL/GenBank/DDBJ databases">
        <authorList>
            <person name="Meier V. D."/>
        </authorList>
    </citation>
    <scope>NUCLEOTIDE SEQUENCE</scope>
    <source>
        <strain evidence="2">AVDCRST_MAG38</strain>
    </source>
</reference>
<evidence type="ECO:0000259" key="1">
    <source>
        <dbReference type="PROSITE" id="PS50983"/>
    </source>
</evidence>
<dbReference type="PANTHER" id="PTHR42860">
    <property type="entry name" value="VITAMIN B12-BINDING PROTEIN"/>
    <property type="match status" value="1"/>
</dbReference>